<organism evidence="2 3">
    <name type="scientific">Algoriphagus aestuariicola</name>
    <dbReference type="NCBI Taxonomy" id="1852016"/>
    <lineage>
        <taxon>Bacteria</taxon>
        <taxon>Pseudomonadati</taxon>
        <taxon>Bacteroidota</taxon>
        <taxon>Cytophagia</taxon>
        <taxon>Cytophagales</taxon>
        <taxon>Cyclobacteriaceae</taxon>
        <taxon>Algoriphagus</taxon>
    </lineage>
</organism>
<dbReference type="Gene3D" id="3.40.50.2000">
    <property type="entry name" value="Glycogen Phosphorylase B"/>
    <property type="match status" value="1"/>
</dbReference>
<dbReference type="SUPFAM" id="SSF53756">
    <property type="entry name" value="UDP-Glycosyltransferase/glycogen phosphorylase"/>
    <property type="match status" value="1"/>
</dbReference>
<dbReference type="PANTHER" id="PTHR12526">
    <property type="entry name" value="GLYCOSYLTRANSFERASE"/>
    <property type="match status" value="1"/>
</dbReference>
<dbReference type="Pfam" id="PF00534">
    <property type="entry name" value="Glycos_transf_1"/>
    <property type="match status" value="1"/>
</dbReference>
<evidence type="ECO:0000313" key="3">
    <source>
        <dbReference type="Proteomes" id="UP000664698"/>
    </source>
</evidence>
<dbReference type="InterPro" id="IPR001296">
    <property type="entry name" value="Glyco_trans_1"/>
</dbReference>
<protein>
    <submittedName>
        <fullName evidence="2">Glycosyltransferase family 4 protein</fullName>
    </submittedName>
</protein>
<proteinExistence type="predicted"/>
<name>A0ABS3BLT5_9BACT</name>
<sequence>MAKRILLVGPINSQGVGGRFEEMRVWATCLSAGQFEVSVFTMFNSGFTLGGAKMNESLSLAWPHLWNIFPSLRGVLLRLWGSKWLKGVRDDFYNSQQWKDFASYFDHIVLFITYSSREMEIFESDLPVPVSVRFTGTIHDFSILKKHATLPAHLSRNYVFHSPFQIKSLTNSIPKVFIDQTTLAEGKLLDIEIDSQLKVFGMIGLFMEVKQMDTVIEIFQEFPQFKLLLFGAGELQSRFEELIQRLKLKNVSIAGFVPPARIDEIYSLIDCLIINSSEETGPMTGIEAMAAGKLILSREIGAMPDRLEGEELIYKDVEDLRKKLHDIPRLDGPKIVERKMALRAKYLERYSTAILKSAIEALVA</sequence>
<reference evidence="2 3" key="1">
    <citation type="submission" date="2021-03" db="EMBL/GenBank/DDBJ databases">
        <title>novel species isolated from a fishpond in China.</title>
        <authorList>
            <person name="Lu H."/>
            <person name="Cai Z."/>
        </authorList>
    </citation>
    <scope>NUCLEOTIDE SEQUENCE [LARGE SCALE GENOMIC DNA]</scope>
    <source>
        <strain evidence="2 3">JCM 31546</strain>
    </source>
</reference>
<dbReference type="CDD" id="cd03801">
    <property type="entry name" value="GT4_PimA-like"/>
    <property type="match status" value="1"/>
</dbReference>
<comment type="caution">
    <text evidence="2">The sequence shown here is derived from an EMBL/GenBank/DDBJ whole genome shotgun (WGS) entry which is preliminary data.</text>
</comment>
<keyword evidence="3" id="KW-1185">Reference proteome</keyword>
<accession>A0ABS3BLT5</accession>
<feature type="domain" description="Glycosyl transferase family 1" evidence="1">
    <location>
        <begin position="193"/>
        <end position="309"/>
    </location>
</feature>
<dbReference type="RefSeq" id="WP_206567878.1">
    <property type="nucleotide sequence ID" value="NZ_JAFKCW010000001.1"/>
</dbReference>
<evidence type="ECO:0000313" key="2">
    <source>
        <dbReference type="EMBL" id="MBN7799906.1"/>
    </source>
</evidence>
<dbReference type="EMBL" id="JAFKCW010000001">
    <property type="protein sequence ID" value="MBN7799906.1"/>
    <property type="molecule type" value="Genomic_DNA"/>
</dbReference>
<gene>
    <name evidence="2" type="ORF">J0A67_03490</name>
</gene>
<dbReference type="PANTHER" id="PTHR12526:SF637">
    <property type="entry name" value="GLYCOSYLTRANSFERASE EPSF-RELATED"/>
    <property type="match status" value="1"/>
</dbReference>
<dbReference type="Proteomes" id="UP000664698">
    <property type="component" value="Unassembled WGS sequence"/>
</dbReference>
<evidence type="ECO:0000259" key="1">
    <source>
        <dbReference type="Pfam" id="PF00534"/>
    </source>
</evidence>